<dbReference type="OrthoDB" id="16820at2759"/>
<evidence type="ECO:0000256" key="2">
    <source>
        <dbReference type="RuleBase" id="RU369070"/>
    </source>
</evidence>
<keyword evidence="1 2" id="KW-0378">Hydrolase</keyword>
<organism evidence="4 5">
    <name type="scientific">Rhododendron simsii</name>
    <name type="common">Sims's rhododendron</name>
    <dbReference type="NCBI Taxonomy" id="118357"/>
    <lineage>
        <taxon>Eukaryota</taxon>
        <taxon>Viridiplantae</taxon>
        <taxon>Streptophyta</taxon>
        <taxon>Embryophyta</taxon>
        <taxon>Tracheophyta</taxon>
        <taxon>Spermatophyta</taxon>
        <taxon>Magnoliopsida</taxon>
        <taxon>eudicotyledons</taxon>
        <taxon>Gunneridae</taxon>
        <taxon>Pentapetalae</taxon>
        <taxon>asterids</taxon>
        <taxon>Ericales</taxon>
        <taxon>Ericaceae</taxon>
        <taxon>Ericoideae</taxon>
        <taxon>Rhodoreae</taxon>
        <taxon>Rhododendron</taxon>
    </lineage>
</organism>
<dbReference type="InterPro" id="IPR032259">
    <property type="entry name" value="HIBYL-CoA-H"/>
</dbReference>
<dbReference type="InterPro" id="IPR045004">
    <property type="entry name" value="ECH_dom"/>
</dbReference>
<proteinExistence type="inferred from homology"/>
<dbReference type="EMBL" id="WJXA01000002">
    <property type="protein sequence ID" value="KAF7149983.1"/>
    <property type="molecule type" value="Genomic_DNA"/>
</dbReference>
<comment type="catalytic activity">
    <reaction evidence="2">
        <text>3-hydroxy-2-methylpropanoyl-CoA + H2O = 3-hydroxy-2-methylpropanoate + CoA + H(+)</text>
        <dbReference type="Rhea" id="RHEA:20888"/>
        <dbReference type="ChEBI" id="CHEBI:11805"/>
        <dbReference type="ChEBI" id="CHEBI:15377"/>
        <dbReference type="ChEBI" id="CHEBI:15378"/>
        <dbReference type="ChEBI" id="CHEBI:57287"/>
        <dbReference type="ChEBI" id="CHEBI:57340"/>
        <dbReference type="EC" id="3.1.2.4"/>
    </reaction>
</comment>
<evidence type="ECO:0000256" key="1">
    <source>
        <dbReference type="ARBA" id="ARBA00022801"/>
    </source>
</evidence>
<comment type="pathway">
    <text evidence="2">Amino-acid degradation; L-valine degradation.</text>
</comment>
<dbReference type="GO" id="GO:0006574">
    <property type="term" value="P:L-valine catabolic process"/>
    <property type="evidence" value="ECO:0007669"/>
    <property type="project" value="UniProtKB-UniRule"/>
</dbReference>
<dbReference type="Pfam" id="PF16113">
    <property type="entry name" value="ECH_2"/>
    <property type="match status" value="2"/>
</dbReference>
<protein>
    <recommendedName>
        <fullName evidence="2">3-hydroxyisobutyryl-CoA hydrolase</fullName>
        <shortName evidence="2">HIB-CoA hydrolase</shortName>
        <shortName evidence="2">HIBYL-CoA-H</shortName>
        <ecNumber evidence="2">3.1.2.4</ecNumber>
    </recommendedName>
    <alternativeName>
        <fullName evidence="2">3-hydroxyisobutyryl-coenzyme A hydrolase</fullName>
    </alternativeName>
</protein>
<dbReference type="Gene3D" id="3.90.226.10">
    <property type="entry name" value="2-enoyl-CoA Hydratase, Chain A, domain 1"/>
    <property type="match status" value="1"/>
</dbReference>
<keyword evidence="5" id="KW-1185">Reference proteome</keyword>
<dbReference type="InterPro" id="IPR029045">
    <property type="entry name" value="ClpP/crotonase-like_dom_sf"/>
</dbReference>
<dbReference type="CDD" id="cd06558">
    <property type="entry name" value="crotonase-like"/>
    <property type="match status" value="1"/>
</dbReference>
<dbReference type="GO" id="GO:0003860">
    <property type="term" value="F:3-hydroxyisobutyryl-CoA hydrolase activity"/>
    <property type="evidence" value="ECO:0007669"/>
    <property type="project" value="UniProtKB-UniRule"/>
</dbReference>
<evidence type="ECO:0000313" key="4">
    <source>
        <dbReference type="EMBL" id="KAF7149983.1"/>
    </source>
</evidence>
<dbReference type="Proteomes" id="UP000626092">
    <property type="component" value="Unassembled WGS sequence"/>
</dbReference>
<feature type="domain" description="Enoyl-CoA hydratase/isomerase" evidence="3">
    <location>
        <begin position="69"/>
        <end position="157"/>
    </location>
</feature>
<dbReference type="SUPFAM" id="SSF52096">
    <property type="entry name" value="ClpP/crotonase"/>
    <property type="match status" value="1"/>
</dbReference>
<sequence>MQRFKALLPVRRSLQRYSFLSLHRHGFSAQPNYAYYNDVQEQASFTQISLSLSLSLSHFVLVEGRANSRAAVLNRPSSLNSLTTSMAARLKRLYESWEENPDIGFVMMKGKGRAFCSGADVVTLYNLLQEGKVEECKTFFRTLYNFVYLLGTYLKPHECTEDMSKDANVAWPFYVIACIGLVITSHSQVAILDGITMGSGAGISLPGMFRCVTDKTVFAAPEAQMGFHPDAGASYYLSRLPGYLGEYLALTGEKLNGVEMIACGLATHYSLNAKVAWVEERLSKLITDDPSVIEDSLAQYGDLIYPEKRSTLHKIETIDKCFCKDTVEEIITALETEAAETYDEWCMTAIKKLKEASPLSLKVTLQSIREGRFQSLDQCLVREYRVSLKWITKQVSNDFSEGVRARLVDKDFAPKWEPSSLGEVTKDMVDYYFAPLGDSEPELDLPTASREPSV</sequence>
<name>A0A834LXL1_RHOSS</name>
<accession>A0A834LXL1</accession>
<comment type="caution">
    <text evidence="4">The sequence shown here is derived from an EMBL/GenBank/DDBJ whole genome shotgun (WGS) entry which is preliminary data.</text>
</comment>
<dbReference type="PANTHER" id="PTHR43176:SF14">
    <property type="entry name" value="SMALL RIBOSOMAL SUBUNIT PROTEIN MS47"/>
    <property type="match status" value="1"/>
</dbReference>
<reference evidence="4" key="1">
    <citation type="submission" date="2019-11" db="EMBL/GenBank/DDBJ databases">
        <authorList>
            <person name="Liu Y."/>
            <person name="Hou J."/>
            <person name="Li T.-Q."/>
            <person name="Guan C.-H."/>
            <person name="Wu X."/>
            <person name="Wu H.-Z."/>
            <person name="Ling F."/>
            <person name="Zhang R."/>
            <person name="Shi X.-G."/>
            <person name="Ren J.-P."/>
            <person name="Chen E.-F."/>
            <person name="Sun J.-M."/>
        </authorList>
    </citation>
    <scope>NUCLEOTIDE SEQUENCE</scope>
    <source>
        <strain evidence="4">Adult_tree_wgs_1</strain>
        <tissue evidence="4">Leaves</tissue>
    </source>
</reference>
<dbReference type="EC" id="3.1.2.4" evidence="2"/>
<evidence type="ECO:0000259" key="3">
    <source>
        <dbReference type="Pfam" id="PF16113"/>
    </source>
</evidence>
<comment type="function">
    <text evidence="2">Hydrolyzes 3-hydroxyisobutyryl-CoA (HIBYL-CoA), a saline catabolite. Has high activity toward isobutyryl-CoA. Could be an isobutyryl-CoA dehydrogenase that functions in valine catabolism.</text>
</comment>
<dbReference type="PANTHER" id="PTHR43176">
    <property type="entry name" value="3-HYDROXYISOBUTYRYL-COA HYDROLASE-RELATED"/>
    <property type="match status" value="1"/>
</dbReference>
<comment type="similarity">
    <text evidence="2">Belongs to the enoyl-CoA hydratase/isomerase family.</text>
</comment>
<evidence type="ECO:0000313" key="5">
    <source>
        <dbReference type="Proteomes" id="UP000626092"/>
    </source>
</evidence>
<gene>
    <name evidence="4" type="ORF">RHSIM_Rhsim02G0213100</name>
</gene>
<dbReference type="AlphaFoldDB" id="A0A834LXL1"/>
<feature type="domain" description="Enoyl-CoA hydratase/isomerase" evidence="3">
    <location>
        <begin position="185"/>
        <end position="433"/>
    </location>
</feature>